<proteinExistence type="predicted"/>
<reference evidence="4 5" key="1">
    <citation type="submission" date="2018-04" db="EMBL/GenBank/DDBJ databases">
        <authorList>
            <person name="Huttner S."/>
            <person name="Dainat J."/>
        </authorList>
    </citation>
    <scope>NUCLEOTIDE SEQUENCE [LARGE SCALE GENOMIC DNA]</scope>
</reference>
<evidence type="ECO:0000313" key="5">
    <source>
        <dbReference type="Proteomes" id="UP000289323"/>
    </source>
</evidence>
<feature type="region of interest" description="Disordered" evidence="2">
    <location>
        <begin position="1"/>
        <end position="24"/>
    </location>
</feature>
<dbReference type="AlphaFoldDB" id="A0A446B9Q4"/>
<dbReference type="Gene3D" id="3.40.50.300">
    <property type="entry name" value="P-loop containing nucleotide triphosphate hydrolases"/>
    <property type="match status" value="1"/>
</dbReference>
<dbReference type="SUPFAM" id="SSF52540">
    <property type="entry name" value="P-loop containing nucleoside triphosphate hydrolases"/>
    <property type="match status" value="1"/>
</dbReference>
<evidence type="ECO:0000256" key="1">
    <source>
        <dbReference type="ARBA" id="ARBA00022737"/>
    </source>
</evidence>
<dbReference type="Gene3D" id="1.25.40.20">
    <property type="entry name" value="Ankyrin repeat-containing domain"/>
    <property type="match status" value="1"/>
</dbReference>
<protein>
    <submittedName>
        <fullName evidence="4">1d0ed182-62ec-49b7-9f8b-71bb96250dd8</fullName>
    </submittedName>
</protein>
<dbReference type="Pfam" id="PF24883">
    <property type="entry name" value="NPHP3_N"/>
    <property type="match status" value="1"/>
</dbReference>
<dbReference type="InterPro" id="IPR056884">
    <property type="entry name" value="NPHP3-like_N"/>
</dbReference>
<sequence>MGALESLGAPKLPLKADPRTSGDQQAVAEALEFDGKAEELPESAYQRALSSFSEDQKAKLTKQETLRSLFQQLNQADQQHEQQSYLRRGMKAVRPYLERLNTMIDFISPFTSTEPAVGTALGLVKGVASVAIGICGRFEDMTKDIAGFLEIIPAIDRCAEVARDGGPLAEIYNALVNIYKDLLRFYLKMVVLFEESRFFLDTALEVLRPAVADITSSFNTHMALLSKLVEAENFASIQEIKDELVDTLIRDNLERNAEYEWSYHAKLEERTDEACRWLPATDAFAYWLLNARDSNIFALFGDMGTGKTMTTAFVADTLTQPGRTLCVYYCKDEHEAAQLGTIYRSILRQFLNQKPELKRFFAKWYKDTSLVSRVNPTQSPEKLRGLLHDIISSSKSPVFLVLDALDECEAHCRKQLLSLFQDLFDSNARLKVFVSSRYDAAIEAALPSGLTRVEMRSSRDRDRAIAAYHVGERYPHSPFYSKIVDVLAERADGSAIWLRLAAEYIAECRIDNDEGLENALAQLPSSKRLAELYGRLFAKRCKGIKQNKTLLRLALELLAVARRPLTREELLFAIFVVNPIGKDKATLAELDRLAHSVDVVDIGRPFLSVVDIGRPFISVADGKGGRSLRELILAAPPLQWDSAEDNEDEERAGELEANLLQRCVKYLLFNECEESSLLPAPAQEFSETGLSAFGGMFDDEADEQADAEGPTPSGFDPSERGFGPFFAYAASYWTSHYAAAPAGRRPSARQLAALCRKGSRRLENWVEQWQRPSCSSAPEREFPEDMSSLDPLTVAAIFGPAGSAADLLELDLDSSVLARDSAWTAARRLIKRADVRTLHDLARHKDLRPILCCCRLLFMAIDVFQWPDAPDDDALASDWAALFDFVIDQAREGLLTQANDMLRRAARRGCLVLIKRLCSAAAADPDLRDALLAPGPDYARALSLQVHQSIGEAAYGGRAAVVRFLCEQPMFEPHLRHVNKHGFTVFHQAVWKPDEDILRTLVRHWPEGVDVRDVDDDTPLGYLLFNMGGTMEATLLRSLEVLLREGKADATGRHDPPGSSPLCTAVRAGVGEKGLRFLVVEGGADVWEAVGVDEATGRPFLLKEVARYPDEQVREKALKVLCSLLPFAASVDYLT</sequence>
<dbReference type="InterPro" id="IPR027417">
    <property type="entry name" value="P-loop_NTPase"/>
</dbReference>
<keyword evidence="1" id="KW-0677">Repeat</keyword>
<name>A0A446B9Q4_9PEZI</name>
<dbReference type="SUPFAM" id="SSF48403">
    <property type="entry name" value="Ankyrin repeat"/>
    <property type="match status" value="1"/>
</dbReference>
<evidence type="ECO:0000313" key="4">
    <source>
        <dbReference type="EMBL" id="SPQ19231.1"/>
    </source>
</evidence>
<gene>
    <name evidence="4" type="ORF">TT172_LOCUS1650</name>
</gene>
<dbReference type="EMBL" id="OUUZ01000001">
    <property type="protein sequence ID" value="SPQ19231.1"/>
    <property type="molecule type" value="Genomic_DNA"/>
</dbReference>
<dbReference type="Proteomes" id="UP000289323">
    <property type="component" value="Unassembled WGS sequence"/>
</dbReference>
<organism evidence="4 5">
    <name type="scientific">Thermothielavioides terrestris</name>
    <dbReference type="NCBI Taxonomy" id="2587410"/>
    <lineage>
        <taxon>Eukaryota</taxon>
        <taxon>Fungi</taxon>
        <taxon>Dikarya</taxon>
        <taxon>Ascomycota</taxon>
        <taxon>Pezizomycotina</taxon>
        <taxon>Sordariomycetes</taxon>
        <taxon>Sordariomycetidae</taxon>
        <taxon>Sordariales</taxon>
        <taxon>Chaetomiaceae</taxon>
        <taxon>Thermothielavioides</taxon>
    </lineage>
</organism>
<dbReference type="InterPro" id="IPR036770">
    <property type="entry name" value="Ankyrin_rpt-contain_sf"/>
</dbReference>
<feature type="domain" description="Nephrocystin 3-like N-terminal" evidence="3">
    <location>
        <begin position="274"/>
        <end position="437"/>
    </location>
</feature>
<evidence type="ECO:0000259" key="3">
    <source>
        <dbReference type="Pfam" id="PF24883"/>
    </source>
</evidence>
<dbReference type="PANTHER" id="PTHR10039">
    <property type="entry name" value="AMELOGENIN"/>
    <property type="match status" value="1"/>
</dbReference>
<accession>A0A446B9Q4</accession>
<dbReference type="PANTHER" id="PTHR10039:SF10">
    <property type="entry name" value="NACHT DOMAIN-CONTAINING PROTEIN"/>
    <property type="match status" value="1"/>
</dbReference>
<evidence type="ECO:0000256" key="2">
    <source>
        <dbReference type="SAM" id="MobiDB-lite"/>
    </source>
</evidence>